<accession>A0A0W8E9P7</accession>
<dbReference type="CDD" id="cd12152">
    <property type="entry name" value="F1-ATPase_delta"/>
    <property type="match status" value="1"/>
</dbReference>
<keyword evidence="3" id="KW-0813">Transport</keyword>
<gene>
    <name evidence="10" type="ORF">ASZ90_017285</name>
</gene>
<dbReference type="AlphaFoldDB" id="A0A0W8E9P7"/>
<organism evidence="10">
    <name type="scientific">hydrocarbon metagenome</name>
    <dbReference type="NCBI Taxonomy" id="938273"/>
    <lineage>
        <taxon>unclassified sequences</taxon>
        <taxon>metagenomes</taxon>
        <taxon>ecological metagenomes</taxon>
    </lineage>
</organism>
<dbReference type="Pfam" id="PF02823">
    <property type="entry name" value="ATP-synt_DE_N"/>
    <property type="match status" value="1"/>
</dbReference>
<dbReference type="SUPFAM" id="SSF51344">
    <property type="entry name" value="Epsilon subunit of F1F0-ATP synthase N-terminal domain"/>
    <property type="match status" value="1"/>
</dbReference>
<evidence type="ECO:0000259" key="8">
    <source>
        <dbReference type="Pfam" id="PF00401"/>
    </source>
</evidence>
<dbReference type="PANTHER" id="PTHR13822">
    <property type="entry name" value="ATP SYNTHASE DELTA/EPSILON CHAIN"/>
    <property type="match status" value="1"/>
</dbReference>
<evidence type="ECO:0000256" key="7">
    <source>
        <dbReference type="ARBA" id="ARBA00023310"/>
    </source>
</evidence>
<dbReference type="InterPro" id="IPR036771">
    <property type="entry name" value="ATPsynth_dsu/esu_N"/>
</dbReference>
<keyword evidence="5" id="KW-0472">Membrane</keyword>
<keyword evidence="4" id="KW-0406">Ion transport</keyword>
<sequence>MADNTFMLEIVTPERILFKDEVDFMVAPAVDGEIGVMRNHAPLVAALKIGVLRYKDGKGAEKKVAVSGGFMEIIDNTGRILAETAEPGDHVDVLRAKASKERAERRLAQRDETINHIRAEQSLKRAIARIRAAGAN</sequence>
<dbReference type="NCBIfam" id="NF009980">
    <property type="entry name" value="PRK13446.1"/>
    <property type="match status" value="1"/>
</dbReference>
<dbReference type="HAMAP" id="MF_00530">
    <property type="entry name" value="ATP_synth_epsil_bac"/>
    <property type="match status" value="1"/>
</dbReference>
<dbReference type="Gene3D" id="1.20.5.440">
    <property type="entry name" value="ATP synthase delta/epsilon subunit, C-terminal domain"/>
    <property type="match status" value="1"/>
</dbReference>
<reference evidence="10" key="1">
    <citation type="journal article" date="2015" name="Proc. Natl. Acad. Sci. U.S.A.">
        <title>Networks of energetic and metabolic interactions define dynamics in microbial communities.</title>
        <authorList>
            <person name="Embree M."/>
            <person name="Liu J.K."/>
            <person name="Al-Bassam M.M."/>
            <person name="Zengler K."/>
        </authorList>
    </citation>
    <scope>NUCLEOTIDE SEQUENCE</scope>
</reference>
<dbReference type="InterPro" id="IPR001469">
    <property type="entry name" value="ATP_synth_F1_dsu/esu"/>
</dbReference>
<feature type="domain" description="ATP synthase epsilon subunit C-terminal" evidence="8">
    <location>
        <begin position="91"/>
        <end position="134"/>
    </location>
</feature>
<keyword evidence="10" id="KW-0378">Hydrolase</keyword>
<dbReference type="GO" id="GO:0046933">
    <property type="term" value="F:proton-transporting ATP synthase activity, rotational mechanism"/>
    <property type="evidence" value="ECO:0007669"/>
    <property type="project" value="InterPro"/>
</dbReference>
<dbReference type="NCBIfam" id="TIGR01216">
    <property type="entry name" value="ATP_synt_epsi"/>
    <property type="match status" value="1"/>
</dbReference>
<evidence type="ECO:0000256" key="4">
    <source>
        <dbReference type="ARBA" id="ARBA00023065"/>
    </source>
</evidence>
<dbReference type="EMBL" id="LNQE01001821">
    <property type="protein sequence ID" value="KUG05304.1"/>
    <property type="molecule type" value="Genomic_DNA"/>
</dbReference>
<dbReference type="InterPro" id="IPR020546">
    <property type="entry name" value="ATP_synth_F1_dsu/esu_N"/>
</dbReference>
<dbReference type="InterPro" id="IPR036794">
    <property type="entry name" value="ATP_F1_dsu/esu_C_sf"/>
</dbReference>
<proteinExistence type="inferred from homology"/>
<dbReference type="GO" id="GO:0016787">
    <property type="term" value="F:hydrolase activity"/>
    <property type="evidence" value="ECO:0007669"/>
    <property type="project" value="UniProtKB-KW"/>
</dbReference>
<keyword evidence="7" id="KW-0066">ATP synthesis</keyword>
<evidence type="ECO:0000256" key="1">
    <source>
        <dbReference type="ARBA" id="ARBA00004202"/>
    </source>
</evidence>
<dbReference type="GO" id="GO:0045259">
    <property type="term" value="C:proton-transporting ATP synthase complex"/>
    <property type="evidence" value="ECO:0007669"/>
    <property type="project" value="UniProtKB-KW"/>
</dbReference>
<keyword evidence="6" id="KW-0139">CF(1)</keyword>
<evidence type="ECO:0000256" key="3">
    <source>
        <dbReference type="ARBA" id="ARBA00022448"/>
    </source>
</evidence>
<dbReference type="InterPro" id="IPR020547">
    <property type="entry name" value="ATP_synth_F1_esu_C"/>
</dbReference>
<evidence type="ECO:0000256" key="2">
    <source>
        <dbReference type="ARBA" id="ARBA00005712"/>
    </source>
</evidence>
<evidence type="ECO:0000256" key="5">
    <source>
        <dbReference type="ARBA" id="ARBA00023136"/>
    </source>
</evidence>
<feature type="domain" description="ATP synthase F1 complex delta/epsilon subunit N-terminal" evidence="9">
    <location>
        <begin position="6"/>
        <end position="85"/>
    </location>
</feature>
<comment type="subcellular location">
    <subcellularLocation>
        <location evidence="1">Cell membrane</location>
        <topology evidence="1">Peripheral membrane protein</topology>
    </subcellularLocation>
</comment>
<evidence type="ECO:0000256" key="6">
    <source>
        <dbReference type="ARBA" id="ARBA00023196"/>
    </source>
</evidence>
<dbReference type="PANTHER" id="PTHR13822:SF10">
    <property type="entry name" value="ATP SYNTHASE EPSILON CHAIN, CHLOROPLASTIC"/>
    <property type="match status" value="1"/>
</dbReference>
<comment type="similarity">
    <text evidence="2">Belongs to the ATPase epsilon chain family.</text>
</comment>
<dbReference type="GO" id="GO:0005886">
    <property type="term" value="C:plasma membrane"/>
    <property type="evidence" value="ECO:0007669"/>
    <property type="project" value="UniProtKB-SubCell"/>
</dbReference>
<comment type="caution">
    <text evidence="10">The sequence shown here is derived from an EMBL/GenBank/DDBJ whole genome shotgun (WGS) entry which is preliminary data.</text>
</comment>
<dbReference type="EC" id="3.6.3.14" evidence="10"/>
<dbReference type="Gene3D" id="2.60.15.10">
    <property type="entry name" value="F0F1 ATP synthase delta/epsilon subunit, N-terminal"/>
    <property type="match status" value="1"/>
</dbReference>
<name>A0A0W8E9P7_9ZZZZ</name>
<protein>
    <submittedName>
        <fullName evidence="10">Atp synthase epsilon chain</fullName>
        <ecNumber evidence="10">3.6.3.14</ecNumber>
    </submittedName>
</protein>
<dbReference type="Pfam" id="PF00401">
    <property type="entry name" value="ATP-synt_DE"/>
    <property type="match status" value="1"/>
</dbReference>
<evidence type="ECO:0000259" key="9">
    <source>
        <dbReference type="Pfam" id="PF02823"/>
    </source>
</evidence>
<dbReference type="SUPFAM" id="SSF46604">
    <property type="entry name" value="Epsilon subunit of F1F0-ATP synthase C-terminal domain"/>
    <property type="match status" value="1"/>
</dbReference>
<evidence type="ECO:0000313" key="10">
    <source>
        <dbReference type="EMBL" id="KUG05304.1"/>
    </source>
</evidence>